<evidence type="ECO:0000313" key="2">
    <source>
        <dbReference type="Proteomes" id="UP001217089"/>
    </source>
</evidence>
<proteinExistence type="predicted"/>
<dbReference type="EMBL" id="JARBDR010000813">
    <property type="protein sequence ID" value="KAJ8306232.1"/>
    <property type="molecule type" value="Genomic_DNA"/>
</dbReference>
<keyword evidence="2" id="KW-1185">Reference proteome</keyword>
<sequence>MYIGENFSVRIPQYFHFAKLIDDNSLSGIAHCSFDPFKTINKMSLSADAEKILTVPNAGGNSVISEVVSCELLKKCFQARLIKTEMEVDYFPEGGSITDYMCEIFRHKVGVSVTRAMKYFGEYTEEDAEHLLMKKLKGVIQSSRNTLENWNKQILHVWAQSNNIANTITKVYHTLPNEIRANTVVLVTTTNANFIFDNR</sequence>
<accession>A0ABQ9ELV3</accession>
<comment type="caution">
    <text evidence="1">The sequence shown here is derived from an EMBL/GenBank/DDBJ whole genome shotgun (WGS) entry which is preliminary data.</text>
</comment>
<gene>
    <name evidence="1" type="ORF">KUTeg_016777</name>
</gene>
<reference evidence="1 2" key="1">
    <citation type="submission" date="2022-12" db="EMBL/GenBank/DDBJ databases">
        <title>Chromosome-level genome of Tegillarca granosa.</title>
        <authorList>
            <person name="Kim J."/>
        </authorList>
    </citation>
    <scope>NUCLEOTIDE SEQUENCE [LARGE SCALE GENOMIC DNA]</scope>
    <source>
        <strain evidence="1">Teg-2019</strain>
        <tissue evidence="1">Adductor muscle</tissue>
    </source>
</reference>
<name>A0ABQ9ELV3_TEGGR</name>
<dbReference type="Proteomes" id="UP001217089">
    <property type="component" value="Unassembled WGS sequence"/>
</dbReference>
<evidence type="ECO:0000313" key="1">
    <source>
        <dbReference type="EMBL" id="KAJ8306232.1"/>
    </source>
</evidence>
<protein>
    <submittedName>
        <fullName evidence="1">Uncharacterized protein</fullName>
    </submittedName>
</protein>
<organism evidence="1 2">
    <name type="scientific">Tegillarca granosa</name>
    <name type="common">Malaysian cockle</name>
    <name type="synonym">Anadara granosa</name>
    <dbReference type="NCBI Taxonomy" id="220873"/>
    <lineage>
        <taxon>Eukaryota</taxon>
        <taxon>Metazoa</taxon>
        <taxon>Spiralia</taxon>
        <taxon>Lophotrochozoa</taxon>
        <taxon>Mollusca</taxon>
        <taxon>Bivalvia</taxon>
        <taxon>Autobranchia</taxon>
        <taxon>Pteriomorphia</taxon>
        <taxon>Arcoida</taxon>
        <taxon>Arcoidea</taxon>
        <taxon>Arcidae</taxon>
        <taxon>Tegillarca</taxon>
    </lineage>
</organism>